<dbReference type="InterPro" id="IPR003154">
    <property type="entry name" value="S1/P1nuclease"/>
</dbReference>
<dbReference type="EMBL" id="JBELOE010000093">
    <property type="protein sequence ID" value="MER2491244.1"/>
    <property type="molecule type" value="Genomic_DNA"/>
</dbReference>
<dbReference type="PANTHER" id="PTHR33146">
    <property type="entry name" value="ENDONUCLEASE 4"/>
    <property type="match status" value="1"/>
</dbReference>
<sequence length="246" mass="28071">MLQMSPLWAWGPVGHKLTGDLAQPLLTVKAQHAVKNLLGNETLAEATLYLDKMRSDKRLFWQKTASPWHYVTLPKGQTYSPDKAPRKGDAYTALEKYSQQLKSRYATTQEKKLALYFIIHIIGDLHQPLHVGNGKDRGGNDTTVYFSGKKTNLHRLWDSQLINSEGKKYQTWRQELTDDLSAQPIALWQAANVFDWIAESAAIRDTIYPKEKVITPKYKQANLPIIKTRIQQAAVRMAAYLNTTFE</sequence>
<comment type="caution">
    <text evidence="7">The sequence shown here is derived from an EMBL/GenBank/DDBJ whole genome shotgun (WGS) entry which is preliminary data.</text>
</comment>
<dbReference type="SUPFAM" id="SSF48537">
    <property type="entry name" value="Phospholipase C/P1 nuclease"/>
    <property type="match status" value="1"/>
</dbReference>
<name>A0ABV1REA2_9ALTE</name>
<dbReference type="InterPro" id="IPR008947">
    <property type="entry name" value="PLipase_C/P1_nuclease_dom_sf"/>
</dbReference>
<keyword evidence="5" id="KW-1015">Disulfide bond</keyword>
<keyword evidence="2" id="KW-0479">Metal-binding</keyword>
<dbReference type="Pfam" id="PF02265">
    <property type="entry name" value="S1-P1_nuclease"/>
    <property type="match status" value="1"/>
</dbReference>
<keyword evidence="4" id="KW-0378">Hydrolase</keyword>
<dbReference type="RefSeq" id="WP_350400912.1">
    <property type="nucleotide sequence ID" value="NZ_JBELOE010000093.1"/>
</dbReference>
<dbReference type="Proteomes" id="UP001467690">
    <property type="component" value="Unassembled WGS sequence"/>
</dbReference>
<organism evidence="7 8">
    <name type="scientific">Catenovulum sediminis</name>
    <dbReference type="NCBI Taxonomy" id="1740262"/>
    <lineage>
        <taxon>Bacteria</taxon>
        <taxon>Pseudomonadati</taxon>
        <taxon>Pseudomonadota</taxon>
        <taxon>Gammaproteobacteria</taxon>
        <taxon>Alteromonadales</taxon>
        <taxon>Alteromonadaceae</taxon>
        <taxon>Catenovulum</taxon>
    </lineage>
</organism>
<dbReference type="PANTHER" id="PTHR33146:SF26">
    <property type="entry name" value="ENDONUCLEASE 4"/>
    <property type="match status" value="1"/>
</dbReference>
<protein>
    <submittedName>
        <fullName evidence="7">S1/P1 nuclease</fullName>
    </submittedName>
</protein>
<evidence type="ECO:0000256" key="4">
    <source>
        <dbReference type="ARBA" id="ARBA00022801"/>
    </source>
</evidence>
<keyword evidence="8" id="KW-1185">Reference proteome</keyword>
<dbReference type="CDD" id="cd11010">
    <property type="entry name" value="S1-P1_nuclease"/>
    <property type="match status" value="1"/>
</dbReference>
<keyword evidence="6" id="KW-0325">Glycoprotein</keyword>
<dbReference type="Gene3D" id="1.10.575.10">
    <property type="entry name" value="P1 Nuclease"/>
    <property type="match status" value="1"/>
</dbReference>
<keyword evidence="1" id="KW-0540">Nuclease</keyword>
<keyword evidence="3" id="KW-0255">Endonuclease</keyword>
<reference evidence="7 8" key="1">
    <citation type="submission" date="2024-06" db="EMBL/GenBank/DDBJ databases">
        <authorList>
            <person name="Chen R.Y."/>
        </authorList>
    </citation>
    <scope>NUCLEOTIDE SEQUENCE [LARGE SCALE GENOMIC DNA]</scope>
    <source>
        <strain evidence="7 8">D2</strain>
    </source>
</reference>
<proteinExistence type="predicted"/>
<evidence type="ECO:0000256" key="5">
    <source>
        <dbReference type="ARBA" id="ARBA00023157"/>
    </source>
</evidence>
<evidence type="ECO:0000313" key="7">
    <source>
        <dbReference type="EMBL" id="MER2491244.1"/>
    </source>
</evidence>
<evidence type="ECO:0000256" key="2">
    <source>
        <dbReference type="ARBA" id="ARBA00022723"/>
    </source>
</evidence>
<evidence type="ECO:0000256" key="1">
    <source>
        <dbReference type="ARBA" id="ARBA00022722"/>
    </source>
</evidence>
<gene>
    <name evidence="7" type="ORF">ABS311_05040</name>
</gene>
<evidence type="ECO:0000313" key="8">
    <source>
        <dbReference type="Proteomes" id="UP001467690"/>
    </source>
</evidence>
<evidence type="ECO:0000256" key="3">
    <source>
        <dbReference type="ARBA" id="ARBA00022759"/>
    </source>
</evidence>
<evidence type="ECO:0000256" key="6">
    <source>
        <dbReference type="ARBA" id="ARBA00023180"/>
    </source>
</evidence>
<accession>A0ABV1REA2</accession>